<dbReference type="EMBL" id="LAZR01009689">
    <property type="protein sequence ID" value="KKM71157.1"/>
    <property type="molecule type" value="Genomic_DNA"/>
</dbReference>
<comment type="caution">
    <text evidence="2">The sequence shown here is derived from an EMBL/GenBank/DDBJ whole genome shotgun (WGS) entry which is preliminary data.</text>
</comment>
<reference evidence="2" key="1">
    <citation type="journal article" date="2015" name="Nature">
        <title>Complex archaea that bridge the gap between prokaryotes and eukaryotes.</title>
        <authorList>
            <person name="Spang A."/>
            <person name="Saw J.H."/>
            <person name="Jorgensen S.L."/>
            <person name="Zaremba-Niedzwiedzka K."/>
            <person name="Martijn J."/>
            <person name="Lind A.E."/>
            <person name="van Eijk R."/>
            <person name="Schleper C."/>
            <person name="Guy L."/>
            <person name="Ettema T.J."/>
        </authorList>
    </citation>
    <scope>NUCLEOTIDE SEQUENCE</scope>
</reference>
<proteinExistence type="predicted"/>
<dbReference type="AlphaFoldDB" id="A0A0F9MPR2"/>
<keyword evidence="1" id="KW-0175">Coiled coil</keyword>
<evidence type="ECO:0000256" key="1">
    <source>
        <dbReference type="SAM" id="Coils"/>
    </source>
</evidence>
<evidence type="ECO:0000313" key="2">
    <source>
        <dbReference type="EMBL" id="KKM71157.1"/>
    </source>
</evidence>
<sequence length="78" mass="8604">MKSASVEEFVKLRSDTQRLRDKATRLETERDTAKREIAAAEQALKKLGFDLSESLEDQLAAKGGLAKARIAALEDLLS</sequence>
<feature type="coiled-coil region" evidence="1">
    <location>
        <begin position="9"/>
        <end position="50"/>
    </location>
</feature>
<gene>
    <name evidence="2" type="ORF">LCGC14_1433490</name>
</gene>
<name>A0A0F9MPR2_9ZZZZ</name>
<protein>
    <submittedName>
        <fullName evidence="2">Uncharacterized protein</fullName>
    </submittedName>
</protein>
<organism evidence="2">
    <name type="scientific">marine sediment metagenome</name>
    <dbReference type="NCBI Taxonomy" id="412755"/>
    <lineage>
        <taxon>unclassified sequences</taxon>
        <taxon>metagenomes</taxon>
        <taxon>ecological metagenomes</taxon>
    </lineage>
</organism>
<accession>A0A0F9MPR2</accession>